<evidence type="ECO:0000256" key="2">
    <source>
        <dbReference type="ARBA" id="ARBA00022630"/>
    </source>
</evidence>
<dbReference type="SUPFAM" id="SSF51395">
    <property type="entry name" value="FMN-linked oxidoreductases"/>
    <property type="match status" value="1"/>
</dbReference>
<dbReference type="InterPro" id="IPR013785">
    <property type="entry name" value="Aldolase_TIM"/>
</dbReference>
<dbReference type="GO" id="GO:0003959">
    <property type="term" value="F:NADPH dehydrogenase activity"/>
    <property type="evidence" value="ECO:0007669"/>
    <property type="project" value="InterPro"/>
</dbReference>
<evidence type="ECO:0000256" key="3">
    <source>
        <dbReference type="ARBA" id="ARBA00022643"/>
    </source>
</evidence>
<keyword evidence="4" id="KW-0521">NADP</keyword>
<protein>
    <submittedName>
        <fullName evidence="8">2,4-dienoyl-CoA reductase</fullName>
    </submittedName>
</protein>
<dbReference type="InterPro" id="IPR001155">
    <property type="entry name" value="OxRdtase_FMN_N"/>
</dbReference>
<dbReference type="EMBL" id="LT607412">
    <property type="protein sequence ID" value="SCE65632.1"/>
    <property type="molecule type" value="Genomic_DNA"/>
</dbReference>
<dbReference type="GO" id="GO:0050661">
    <property type="term" value="F:NADP binding"/>
    <property type="evidence" value="ECO:0007669"/>
    <property type="project" value="InterPro"/>
</dbReference>
<feature type="compositionally biased region" description="Low complexity" evidence="6">
    <location>
        <begin position="131"/>
        <end position="140"/>
    </location>
</feature>
<evidence type="ECO:0000256" key="4">
    <source>
        <dbReference type="ARBA" id="ARBA00022857"/>
    </source>
</evidence>
<dbReference type="Pfam" id="PF00724">
    <property type="entry name" value="Oxidored_FMN"/>
    <property type="match status" value="1"/>
</dbReference>
<proteinExistence type="predicted"/>
<evidence type="ECO:0000256" key="6">
    <source>
        <dbReference type="SAM" id="MobiDB-lite"/>
    </source>
</evidence>
<dbReference type="CDD" id="cd04747">
    <property type="entry name" value="OYE_like_5_FMN"/>
    <property type="match status" value="1"/>
</dbReference>
<evidence type="ECO:0000313" key="9">
    <source>
        <dbReference type="Proteomes" id="UP000198243"/>
    </source>
</evidence>
<accession>A0A1C4U1S2</accession>
<evidence type="ECO:0000313" key="8">
    <source>
        <dbReference type="EMBL" id="SCE65632.1"/>
    </source>
</evidence>
<keyword evidence="5" id="KW-0560">Oxidoreductase</keyword>
<dbReference type="Proteomes" id="UP000198243">
    <property type="component" value="Chromosome I"/>
</dbReference>
<name>A0A1C4U1S2_9ACTN</name>
<feature type="region of interest" description="Disordered" evidence="6">
    <location>
        <begin position="117"/>
        <end position="140"/>
    </location>
</feature>
<dbReference type="PANTHER" id="PTHR43303:SF4">
    <property type="entry name" value="NADPH DEHYDROGENASE C23G7.10C-RELATED"/>
    <property type="match status" value="1"/>
</dbReference>
<dbReference type="PANTHER" id="PTHR43303">
    <property type="entry name" value="NADPH DEHYDROGENASE C23G7.10C-RELATED"/>
    <property type="match status" value="1"/>
</dbReference>
<sequence length="373" mass="39872">MPTSTADPIAALFRPFTIGRLTVPNRIVMAPMTRTHSPDGIPGRDVAAYYARRAEHGAGLIITEGTVVDHPASANSPAVPRIFGAAPLAGWARVVDAVRSAGGRIVLQLWHVGTDRKPGDLPNPSVPPVGPSGLSSSGEPVTAPMTQAQIDDVIAAFARGAAEAERLGFDGVELHGAHGYLIDQFFWERTNRRTDRYGGDLAGRTRFAAEIVAACRRVVAKDFPIFLRFSQWKMDDYTAHLAETPAELESFLAPLLTAGVDVFHCSTRRFWLPAFPDSPLTLAGWTRKLSGRPTIAVGSVGLDGPEFLDSIRTGAGVGNANLGSVVQLLERGEADLVAAGRALLADPAWTAKIRDGRHDELVPFHVQALGSLQ</sequence>
<dbReference type="InterPro" id="IPR044152">
    <property type="entry name" value="YqjM-like"/>
</dbReference>
<dbReference type="AlphaFoldDB" id="A0A1C4U1S2"/>
<evidence type="ECO:0000256" key="1">
    <source>
        <dbReference type="ARBA" id="ARBA00001917"/>
    </source>
</evidence>
<reference evidence="9" key="1">
    <citation type="submission" date="2016-06" db="EMBL/GenBank/DDBJ databases">
        <authorList>
            <person name="Varghese N."/>
            <person name="Submissions Spin"/>
        </authorList>
    </citation>
    <scope>NUCLEOTIDE SEQUENCE [LARGE SCALE GENOMIC DNA]</scope>
    <source>
        <strain evidence="9">DSM 44875</strain>
    </source>
</reference>
<dbReference type="OrthoDB" id="3169239at2"/>
<gene>
    <name evidence="8" type="ORF">GA0070607_0021</name>
</gene>
<keyword evidence="3" id="KW-0288">FMN</keyword>
<keyword evidence="2" id="KW-0285">Flavoprotein</keyword>
<feature type="domain" description="NADH:flavin oxidoreductase/NADH oxidase N-terminal" evidence="7">
    <location>
        <begin position="12"/>
        <end position="246"/>
    </location>
</feature>
<evidence type="ECO:0000259" key="7">
    <source>
        <dbReference type="Pfam" id="PF00724"/>
    </source>
</evidence>
<keyword evidence="9" id="KW-1185">Reference proteome</keyword>
<dbReference type="FunFam" id="3.20.20.70:FF:000262">
    <property type="entry name" value="NADH:flavin oxidoreductase"/>
    <property type="match status" value="1"/>
</dbReference>
<dbReference type="RefSeq" id="WP_089016330.1">
    <property type="nucleotide sequence ID" value="NZ_LT607412.1"/>
</dbReference>
<dbReference type="GO" id="GO:0010181">
    <property type="term" value="F:FMN binding"/>
    <property type="evidence" value="ECO:0007669"/>
    <property type="project" value="InterPro"/>
</dbReference>
<comment type="cofactor">
    <cofactor evidence="1">
        <name>FMN</name>
        <dbReference type="ChEBI" id="CHEBI:58210"/>
    </cofactor>
</comment>
<dbReference type="Gene3D" id="3.20.20.70">
    <property type="entry name" value="Aldolase class I"/>
    <property type="match status" value="1"/>
</dbReference>
<evidence type="ECO:0000256" key="5">
    <source>
        <dbReference type="ARBA" id="ARBA00023002"/>
    </source>
</evidence>
<organism evidence="8 9">
    <name type="scientific">Micromonospora coriariae</name>
    <dbReference type="NCBI Taxonomy" id="285665"/>
    <lineage>
        <taxon>Bacteria</taxon>
        <taxon>Bacillati</taxon>
        <taxon>Actinomycetota</taxon>
        <taxon>Actinomycetes</taxon>
        <taxon>Micromonosporales</taxon>
        <taxon>Micromonosporaceae</taxon>
        <taxon>Micromonospora</taxon>
    </lineage>
</organism>